<dbReference type="AlphaFoldDB" id="A0A7W5CAZ2"/>
<dbReference type="PROSITE" id="PS51257">
    <property type="entry name" value="PROKAR_LIPOPROTEIN"/>
    <property type="match status" value="1"/>
</dbReference>
<sequence>MLSLKRSGIVLLLSVGLLITSCSSKPYGHYRDNQMIGFIDGLDEQEKTVRFNISEWAKRDEPGPAIEDWGAEYEARVLESTTITNEAGEKLGWVDLRLGQKVQINPPSTKVVTDTPDELIILSMPNEELLMRAGLLASRKGDLRTTVVYGKGESQPYPLEAFKEEEARILMNGGYSWMEHDPAYVMDVQKAFRIDAFPVFLVFDTETLVLKSERLEEVLAFKKERNEQ</sequence>
<accession>A0A7W5CAZ2</accession>
<dbReference type="EMBL" id="JACHXW010000010">
    <property type="protein sequence ID" value="MBB3153409.1"/>
    <property type="molecule type" value="Genomic_DNA"/>
</dbReference>
<name>A0A7W5CAZ2_9BACL</name>
<gene>
    <name evidence="1" type="ORF">FHS16_003471</name>
</gene>
<proteinExistence type="predicted"/>
<comment type="caution">
    <text evidence="1">The sequence shown here is derived from an EMBL/GenBank/DDBJ whole genome shotgun (WGS) entry which is preliminary data.</text>
</comment>
<evidence type="ECO:0000313" key="1">
    <source>
        <dbReference type="EMBL" id="MBB3153409.1"/>
    </source>
</evidence>
<evidence type="ECO:0000313" key="2">
    <source>
        <dbReference type="Proteomes" id="UP000518605"/>
    </source>
</evidence>
<organism evidence="1 2">
    <name type="scientific">Paenibacillus endophyticus</name>
    <dbReference type="NCBI Taxonomy" id="1294268"/>
    <lineage>
        <taxon>Bacteria</taxon>
        <taxon>Bacillati</taxon>
        <taxon>Bacillota</taxon>
        <taxon>Bacilli</taxon>
        <taxon>Bacillales</taxon>
        <taxon>Paenibacillaceae</taxon>
        <taxon>Paenibacillus</taxon>
    </lineage>
</organism>
<dbReference type="RefSeq" id="WP_183564935.1">
    <property type="nucleotide sequence ID" value="NZ_CBCSLB010000007.1"/>
</dbReference>
<reference evidence="1 2" key="1">
    <citation type="submission" date="2020-08" db="EMBL/GenBank/DDBJ databases">
        <title>Genomic Encyclopedia of Type Strains, Phase III (KMG-III): the genomes of soil and plant-associated and newly described type strains.</title>
        <authorList>
            <person name="Whitman W."/>
        </authorList>
    </citation>
    <scope>NUCLEOTIDE SEQUENCE [LARGE SCALE GENOMIC DNA]</scope>
    <source>
        <strain evidence="1 2">CECT 8234</strain>
    </source>
</reference>
<dbReference type="Proteomes" id="UP000518605">
    <property type="component" value="Unassembled WGS sequence"/>
</dbReference>
<protein>
    <submittedName>
        <fullName evidence="1">Uncharacterized protein</fullName>
    </submittedName>
</protein>
<keyword evidence="2" id="KW-1185">Reference proteome</keyword>